<sequence length="470" mass="50616">MRSEFVERDGEWIGDITHRGGVTTVRVKLTARFPFRPARVIPVDADSVVWSWHREIDGALCLVADDDHEDLWWTEAPAFLDHVKAWFDGADGGWVTDRPDLDLDRYFASSDRDDRLYVFGDLGPLLGHLVRFDRGTNGTMRLSGLGKRPRRGKVTDKQRFGYVADLGDVTTPPRQWADISALIDPSVEIDRLISDRSVSIVILHYRRGEHDGAVFLEVWPNKANGITARRLIAGADTPEARTARSGPKASALRGRKVAIVGAGAVGSFVVDALVRSGVGQLTIVDGDRIMPGNLVRHLVGPDTIGMYKPTAIKTYIDRRYGAGTVEIEACDSYLLAPTEAIDLLTEHDLVIDATADFAITAMLRSTAEAIGRTVLSVVMQNGGATYRIDVLPSLDGSPALPSSSQAMLEPENLVYESGCGSPISATPPAAVIEAAAAAARHAIGLLLASPLSTVGEVRDLSGQTPPGGIP</sequence>
<evidence type="ECO:0000313" key="3">
    <source>
        <dbReference type="Proteomes" id="UP001212421"/>
    </source>
</evidence>
<dbReference type="Pfam" id="PF00899">
    <property type="entry name" value="ThiF"/>
    <property type="match status" value="1"/>
</dbReference>
<dbReference type="InterPro" id="IPR000594">
    <property type="entry name" value="ThiF_NAD_FAD-bd"/>
</dbReference>
<evidence type="ECO:0000313" key="2">
    <source>
        <dbReference type="EMBL" id="WBM81521.1"/>
    </source>
</evidence>
<name>A0ABY7NGD6_9MICO</name>
<keyword evidence="2" id="KW-0548">Nucleotidyltransferase</keyword>
<reference evidence="2 3" key="1">
    <citation type="submission" date="2021-05" db="EMBL/GenBank/DDBJ databases">
        <authorList>
            <person name="Kumar R."/>
            <person name="Kumar A."/>
            <person name="Mukhia S."/>
        </authorList>
    </citation>
    <scope>NUCLEOTIDE SEQUENCE [LARGE SCALE GENOMIC DNA]</scope>
    <source>
        <strain evidence="2 3">ERMR7:08</strain>
    </source>
</reference>
<proteinExistence type="predicted"/>
<dbReference type="PANTHER" id="PTHR43267">
    <property type="entry name" value="TRNA THREONYLCARBAMOYLADENOSINE DEHYDRATASE"/>
    <property type="match status" value="1"/>
</dbReference>
<keyword evidence="3" id="KW-1185">Reference proteome</keyword>
<dbReference type="Proteomes" id="UP001212421">
    <property type="component" value="Chromosome"/>
</dbReference>
<dbReference type="EMBL" id="CP075584">
    <property type="protein sequence ID" value="WBM81521.1"/>
    <property type="molecule type" value="Genomic_DNA"/>
</dbReference>
<protein>
    <submittedName>
        <fullName evidence="2">ThiF family adenylyltransferase</fullName>
    </submittedName>
</protein>
<accession>A0ABY7NGD6</accession>
<dbReference type="GO" id="GO:0016779">
    <property type="term" value="F:nucleotidyltransferase activity"/>
    <property type="evidence" value="ECO:0007669"/>
    <property type="project" value="UniProtKB-KW"/>
</dbReference>
<dbReference type="CDD" id="cd01483">
    <property type="entry name" value="E1_enzyme_family"/>
    <property type="match status" value="1"/>
</dbReference>
<evidence type="ECO:0000259" key="1">
    <source>
        <dbReference type="Pfam" id="PF00899"/>
    </source>
</evidence>
<dbReference type="InterPro" id="IPR035985">
    <property type="entry name" value="Ubiquitin-activating_enz"/>
</dbReference>
<dbReference type="InterPro" id="IPR045886">
    <property type="entry name" value="ThiF/MoeB/HesA"/>
</dbReference>
<dbReference type="PANTHER" id="PTHR43267:SF1">
    <property type="entry name" value="TRNA THREONYLCARBAMOYLADENOSINE DEHYDRATASE"/>
    <property type="match status" value="1"/>
</dbReference>
<dbReference type="Gene3D" id="3.40.50.720">
    <property type="entry name" value="NAD(P)-binding Rossmann-like Domain"/>
    <property type="match status" value="1"/>
</dbReference>
<feature type="domain" description="THIF-type NAD/FAD binding fold" evidence="1">
    <location>
        <begin position="250"/>
        <end position="376"/>
    </location>
</feature>
<keyword evidence="2" id="KW-0808">Transferase</keyword>
<dbReference type="SUPFAM" id="SSF69572">
    <property type="entry name" value="Activating enzymes of the ubiquitin-like proteins"/>
    <property type="match status" value="1"/>
</dbReference>
<gene>
    <name evidence="2" type="ORF">KIV56_11570</name>
</gene>
<organism evidence="2 3">
    <name type="scientific">Cryobacterium breve</name>
    <dbReference type="NCBI Taxonomy" id="1259258"/>
    <lineage>
        <taxon>Bacteria</taxon>
        <taxon>Bacillati</taxon>
        <taxon>Actinomycetota</taxon>
        <taxon>Actinomycetes</taxon>
        <taxon>Micrococcales</taxon>
        <taxon>Microbacteriaceae</taxon>
        <taxon>Cryobacterium</taxon>
    </lineage>
</organism>